<dbReference type="GO" id="GO:0042720">
    <property type="term" value="C:mitochondrial inner membrane peptidase complex"/>
    <property type="evidence" value="ECO:0007669"/>
    <property type="project" value="InterPro"/>
</dbReference>
<comment type="caution">
    <text evidence="2">The sequence shown here is derived from an EMBL/GenBank/DDBJ whole genome shotgun (WGS) entry which is preliminary data.</text>
</comment>
<sequence>MSTYYPENPSHPPPFPASDLPAQVQTIQRNNIVKSRKTPVNLAECPLFEMVQYSCNPPEKGAVTGRIECESIVRLFRRCAGGLTVETTAWDRLGDKGKAEKQNKNEDKSKQ</sequence>
<feature type="region of interest" description="Disordered" evidence="1">
    <location>
        <begin position="90"/>
        <end position="111"/>
    </location>
</feature>
<feature type="region of interest" description="Disordered" evidence="1">
    <location>
        <begin position="1"/>
        <end position="20"/>
    </location>
</feature>
<evidence type="ECO:0000313" key="2">
    <source>
        <dbReference type="EMBL" id="PGH08781.1"/>
    </source>
</evidence>
<name>A0A2B7XJ21_9EURO</name>
<proteinExistence type="predicted"/>
<dbReference type="OrthoDB" id="3983163at2759"/>
<dbReference type="AlphaFoldDB" id="A0A2B7XJ21"/>
<dbReference type="EMBL" id="PDNB01000098">
    <property type="protein sequence ID" value="PGH08781.1"/>
    <property type="molecule type" value="Genomic_DNA"/>
</dbReference>
<protein>
    <recommendedName>
        <fullName evidence="4">Mitochondrial export protein Som1</fullName>
    </recommendedName>
</protein>
<feature type="compositionally biased region" description="Basic and acidic residues" evidence="1">
    <location>
        <begin position="92"/>
        <end position="111"/>
    </location>
</feature>
<reference evidence="2 3" key="1">
    <citation type="submission" date="2017-10" db="EMBL/GenBank/DDBJ databases">
        <title>Comparative genomics in systemic dimorphic fungi from Ajellomycetaceae.</title>
        <authorList>
            <person name="Munoz J.F."/>
            <person name="Mcewen J.G."/>
            <person name="Clay O.K."/>
            <person name="Cuomo C.A."/>
        </authorList>
    </citation>
    <scope>NUCLEOTIDE SEQUENCE [LARGE SCALE GENOMIC DNA]</scope>
    <source>
        <strain evidence="2 3">UAMH5409</strain>
    </source>
</reference>
<gene>
    <name evidence="2" type="ORF">AJ79_05880</name>
</gene>
<evidence type="ECO:0000256" key="1">
    <source>
        <dbReference type="SAM" id="MobiDB-lite"/>
    </source>
</evidence>
<dbReference type="InterPro" id="IPR024645">
    <property type="entry name" value="Mitochondr_Som1"/>
</dbReference>
<dbReference type="Pfam" id="PF11093">
    <property type="entry name" value="Mitochondr_Som1"/>
    <property type="match status" value="1"/>
</dbReference>
<organism evidence="2 3">
    <name type="scientific">Helicocarpus griseus UAMH5409</name>
    <dbReference type="NCBI Taxonomy" id="1447875"/>
    <lineage>
        <taxon>Eukaryota</taxon>
        <taxon>Fungi</taxon>
        <taxon>Dikarya</taxon>
        <taxon>Ascomycota</taxon>
        <taxon>Pezizomycotina</taxon>
        <taxon>Eurotiomycetes</taxon>
        <taxon>Eurotiomycetidae</taxon>
        <taxon>Onygenales</taxon>
        <taxon>Ajellomycetaceae</taxon>
        <taxon>Helicocarpus</taxon>
    </lineage>
</organism>
<accession>A0A2B7XJ21</accession>
<evidence type="ECO:0000313" key="3">
    <source>
        <dbReference type="Proteomes" id="UP000223968"/>
    </source>
</evidence>
<evidence type="ECO:0008006" key="4">
    <source>
        <dbReference type="Google" id="ProtNLM"/>
    </source>
</evidence>
<keyword evidence="3" id="KW-1185">Reference proteome</keyword>
<dbReference type="Proteomes" id="UP000223968">
    <property type="component" value="Unassembled WGS sequence"/>
</dbReference>